<dbReference type="PANTHER" id="PTHR34187">
    <property type="entry name" value="FGR18P"/>
    <property type="match status" value="1"/>
</dbReference>
<keyword evidence="2" id="KW-1003">Cell membrane</keyword>
<dbReference type="GO" id="GO:0005886">
    <property type="term" value="C:plasma membrane"/>
    <property type="evidence" value="ECO:0007669"/>
    <property type="project" value="UniProtKB-SubCell"/>
</dbReference>
<dbReference type="STRING" id="679936.Sulac_3334"/>
<organism evidence="8 9">
    <name type="scientific">Sulfobacillus acidophilus (strain ATCC 700253 / DSM 10332 / NAL)</name>
    <dbReference type="NCBI Taxonomy" id="679936"/>
    <lineage>
        <taxon>Bacteria</taxon>
        <taxon>Bacillati</taxon>
        <taxon>Bacillota</taxon>
        <taxon>Clostridia</taxon>
        <taxon>Eubacteriales</taxon>
        <taxon>Clostridiales Family XVII. Incertae Sedis</taxon>
        <taxon>Sulfobacillus</taxon>
    </lineage>
</organism>
<evidence type="ECO:0000259" key="7">
    <source>
        <dbReference type="Pfam" id="PF02656"/>
    </source>
</evidence>
<gene>
    <name evidence="8" type="ordered locus">Sulac_3334</name>
</gene>
<reference evidence="9" key="1">
    <citation type="submission" date="2011-12" db="EMBL/GenBank/DDBJ databases">
        <title>The complete genome of chromosome of Sulfobacillus acidophilus DSM 10332.</title>
        <authorList>
            <person name="Lucas S."/>
            <person name="Han J."/>
            <person name="Lapidus A."/>
            <person name="Bruce D."/>
            <person name="Goodwin L."/>
            <person name="Pitluck S."/>
            <person name="Peters L."/>
            <person name="Kyrpides N."/>
            <person name="Mavromatis K."/>
            <person name="Ivanova N."/>
            <person name="Mikhailova N."/>
            <person name="Chertkov O."/>
            <person name="Saunders E."/>
            <person name="Detter J.C."/>
            <person name="Tapia R."/>
            <person name="Han C."/>
            <person name="Land M."/>
            <person name="Hauser L."/>
            <person name="Markowitz V."/>
            <person name="Cheng J.-F."/>
            <person name="Hugenholtz P."/>
            <person name="Woyke T."/>
            <person name="Wu D."/>
            <person name="Pukall R."/>
            <person name="Gehrich-Schroeter G."/>
            <person name="Schneider S."/>
            <person name="Klenk H.-P."/>
            <person name="Eisen J.A."/>
        </authorList>
    </citation>
    <scope>NUCLEOTIDE SEQUENCE [LARGE SCALE GENOMIC DNA]</scope>
    <source>
        <strain evidence="9">ATCC 700253 / DSM 10332 / NAL</strain>
    </source>
</reference>
<evidence type="ECO:0000256" key="4">
    <source>
        <dbReference type="ARBA" id="ARBA00022989"/>
    </source>
</evidence>
<accession>G8TT80</accession>
<keyword evidence="3 6" id="KW-0812">Transmembrane</keyword>
<feature type="transmembrane region" description="Helical" evidence="6">
    <location>
        <begin position="68"/>
        <end position="89"/>
    </location>
</feature>
<keyword evidence="4 6" id="KW-1133">Transmembrane helix</keyword>
<sequence length="130" mass="14770">MQQRQSQPEKVAQYTDPRILQANERTLLAWIRTGIALITFGFVITKFSFLEYLVSPQYRGYLPHHIRIGPYLGGALSFFAVAVQLLALIRYRKIFQGFFQGENRITASMPTVLAVVMLVFSALIAVYLAL</sequence>
<protein>
    <recommendedName>
        <fullName evidence="7">DUF202 domain-containing protein</fullName>
    </recommendedName>
</protein>
<reference evidence="8 9" key="2">
    <citation type="journal article" date="2012" name="Stand. Genomic Sci.">
        <title>Complete genome sequence of the moderately thermophilic mineral-sulfide-oxidizing firmicute Sulfobacillus acidophilus type strain (NAL(T)).</title>
        <authorList>
            <person name="Anderson I."/>
            <person name="Chertkov O."/>
            <person name="Chen A."/>
            <person name="Saunders E."/>
            <person name="Lapidus A."/>
            <person name="Nolan M."/>
            <person name="Lucas S."/>
            <person name="Hammon N."/>
            <person name="Deshpande S."/>
            <person name="Cheng J.F."/>
            <person name="Han C."/>
            <person name="Tapia R."/>
            <person name="Goodwin L.A."/>
            <person name="Pitluck S."/>
            <person name="Liolios K."/>
            <person name="Pagani I."/>
            <person name="Ivanova N."/>
            <person name="Mikhailova N."/>
            <person name="Pati A."/>
            <person name="Palaniappan K."/>
            <person name="Land M."/>
            <person name="Pan C."/>
            <person name="Rohde M."/>
            <person name="Pukall R."/>
            <person name="Goker M."/>
            <person name="Detter J.C."/>
            <person name="Woyke T."/>
            <person name="Bristow J."/>
            <person name="Eisen J.A."/>
            <person name="Markowitz V."/>
            <person name="Hugenholtz P."/>
            <person name="Kyrpides N.C."/>
            <person name="Klenk H.P."/>
            <person name="Mavromatis K."/>
        </authorList>
    </citation>
    <scope>NUCLEOTIDE SEQUENCE [LARGE SCALE GENOMIC DNA]</scope>
    <source>
        <strain evidence="9">ATCC 700253 / DSM 10332 / NAL</strain>
    </source>
</reference>
<keyword evidence="5 6" id="KW-0472">Membrane</keyword>
<proteinExistence type="predicted"/>
<feature type="transmembrane region" description="Helical" evidence="6">
    <location>
        <begin position="110"/>
        <end position="129"/>
    </location>
</feature>
<evidence type="ECO:0000256" key="6">
    <source>
        <dbReference type="SAM" id="Phobius"/>
    </source>
</evidence>
<comment type="subcellular location">
    <subcellularLocation>
        <location evidence="1">Cell membrane</location>
        <topology evidence="1">Multi-pass membrane protein</topology>
    </subcellularLocation>
</comment>
<evidence type="ECO:0000256" key="2">
    <source>
        <dbReference type="ARBA" id="ARBA00022475"/>
    </source>
</evidence>
<feature type="domain" description="DUF202" evidence="7">
    <location>
        <begin position="21"/>
        <end position="93"/>
    </location>
</feature>
<feature type="transmembrane region" description="Helical" evidence="6">
    <location>
        <begin position="27"/>
        <end position="48"/>
    </location>
</feature>
<dbReference type="Proteomes" id="UP000005439">
    <property type="component" value="Chromosome"/>
</dbReference>
<dbReference type="KEGG" id="sap:Sulac_3334"/>
<dbReference type="HOGENOM" id="CLU_053359_6_3_9"/>
<dbReference type="Pfam" id="PF02656">
    <property type="entry name" value="DUF202"/>
    <property type="match status" value="1"/>
</dbReference>
<evidence type="ECO:0000256" key="5">
    <source>
        <dbReference type="ARBA" id="ARBA00023136"/>
    </source>
</evidence>
<dbReference type="AlphaFoldDB" id="G8TT80"/>
<evidence type="ECO:0000256" key="3">
    <source>
        <dbReference type="ARBA" id="ARBA00022692"/>
    </source>
</evidence>
<keyword evidence="9" id="KW-1185">Reference proteome</keyword>
<evidence type="ECO:0000256" key="1">
    <source>
        <dbReference type="ARBA" id="ARBA00004651"/>
    </source>
</evidence>
<dbReference type="PANTHER" id="PTHR34187:SF2">
    <property type="entry name" value="DUF202 DOMAIN-CONTAINING PROTEIN"/>
    <property type="match status" value="1"/>
</dbReference>
<dbReference type="InterPro" id="IPR052053">
    <property type="entry name" value="IM_YidH-like"/>
</dbReference>
<dbReference type="EMBL" id="CP003179">
    <property type="protein sequence ID" value="AEW06780.1"/>
    <property type="molecule type" value="Genomic_DNA"/>
</dbReference>
<evidence type="ECO:0000313" key="8">
    <source>
        <dbReference type="EMBL" id="AEW06780.1"/>
    </source>
</evidence>
<name>G8TT80_SULAD</name>
<dbReference type="PATRIC" id="fig|679936.5.peg.3451"/>
<evidence type="ECO:0000313" key="9">
    <source>
        <dbReference type="Proteomes" id="UP000005439"/>
    </source>
</evidence>
<dbReference type="InterPro" id="IPR003807">
    <property type="entry name" value="DUF202"/>
</dbReference>